<gene>
    <name evidence="1" type="ORF">CDL15_Pgr027444</name>
</gene>
<dbReference type="Proteomes" id="UP000197138">
    <property type="component" value="Unassembled WGS sequence"/>
</dbReference>
<sequence length="221" mass="24164">MEHCRGFEQNALLASREEMRGFVSILDRKDFIVCPRPRRFGLSSHNSLRPMRCHTIYATESCNSKAGVELLDLILTKEDPVFEPHHASEIASPPPFFSGSPPSRASNPLIQDARFRDEGTKPISAFFGASPSGLPSPLSSAHEGRIRKPFGAKPAAAVRVEGFNILGRESKNADIPAAVRVEGFDILNRDRPNSGIPSTARVEGFDILNRDRRNSSVSAAA</sequence>
<evidence type="ECO:0000313" key="1">
    <source>
        <dbReference type="EMBL" id="OWM84657.1"/>
    </source>
</evidence>
<dbReference type="PANTHER" id="PTHR33384">
    <property type="entry name" value="EXPRESSED PROTEIN"/>
    <property type="match status" value="1"/>
</dbReference>
<organism evidence="1 2">
    <name type="scientific">Punica granatum</name>
    <name type="common">Pomegranate</name>
    <dbReference type="NCBI Taxonomy" id="22663"/>
    <lineage>
        <taxon>Eukaryota</taxon>
        <taxon>Viridiplantae</taxon>
        <taxon>Streptophyta</taxon>
        <taxon>Embryophyta</taxon>
        <taxon>Tracheophyta</taxon>
        <taxon>Spermatophyta</taxon>
        <taxon>Magnoliopsida</taxon>
        <taxon>eudicotyledons</taxon>
        <taxon>Gunneridae</taxon>
        <taxon>Pentapetalae</taxon>
        <taxon>rosids</taxon>
        <taxon>malvids</taxon>
        <taxon>Myrtales</taxon>
        <taxon>Lythraceae</taxon>
        <taxon>Punica</taxon>
    </lineage>
</organism>
<dbReference type="PANTHER" id="PTHR33384:SF1">
    <property type="entry name" value="EXPRESSED PROTEIN"/>
    <property type="match status" value="1"/>
</dbReference>
<comment type="caution">
    <text evidence="1">The sequence shown here is derived from an EMBL/GenBank/DDBJ whole genome shotgun (WGS) entry which is preliminary data.</text>
</comment>
<dbReference type="EMBL" id="MTKT01001287">
    <property type="protein sequence ID" value="OWM84657.1"/>
    <property type="molecule type" value="Genomic_DNA"/>
</dbReference>
<protein>
    <submittedName>
        <fullName evidence="1">Uncharacterized protein</fullName>
    </submittedName>
</protein>
<reference evidence="2" key="1">
    <citation type="journal article" date="2017" name="Plant J.">
        <title>The pomegranate (Punica granatum L.) genome and the genomics of punicalagin biosynthesis.</title>
        <authorList>
            <person name="Qin G."/>
            <person name="Xu C."/>
            <person name="Ming R."/>
            <person name="Tang H."/>
            <person name="Guyot R."/>
            <person name="Kramer E.M."/>
            <person name="Hu Y."/>
            <person name="Yi X."/>
            <person name="Qi Y."/>
            <person name="Xu X."/>
            <person name="Gao Z."/>
            <person name="Pan H."/>
            <person name="Jian J."/>
            <person name="Tian Y."/>
            <person name="Yue Z."/>
            <person name="Xu Y."/>
        </authorList>
    </citation>
    <scope>NUCLEOTIDE SEQUENCE [LARGE SCALE GENOMIC DNA]</scope>
    <source>
        <strain evidence="2">cv. Dabenzi</strain>
    </source>
</reference>
<proteinExistence type="predicted"/>
<evidence type="ECO:0000313" key="2">
    <source>
        <dbReference type="Proteomes" id="UP000197138"/>
    </source>
</evidence>
<name>A0A218XI94_PUNGR</name>
<accession>A0A218XI94</accession>
<dbReference type="AlphaFoldDB" id="A0A218XI94"/>